<keyword evidence="2" id="KW-1133">Transmembrane helix</keyword>
<evidence type="ECO:0000256" key="2">
    <source>
        <dbReference type="SAM" id="Phobius"/>
    </source>
</evidence>
<protein>
    <submittedName>
        <fullName evidence="3">Uncharacterized protein</fullName>
    </submittedName>
</protein>
<feature type="compositionally biased region" description="Basic and acidic residues" evidence="1">
    <location>
        <begin position="254"/>
        <end position="270"/>
    </location>
</feature>
<feature type="compositionally biased region" description="Basic and acidic residues" evidence="1">
    <location>
        <begin position="233"/>
        <end position="242"/>
    </location>
</feature>
<gene>
    <name evidence="3" type="ORF">PCOR1329_LOCUS7554</name>
</gene>
<dbReference type="Proteomes" id="UP001189429">
    <property type="component" value="Unassembled WGS sequence"/>
</dbReference>
<organism evidence="3 4">
    <name type="scientific">Prorocentrum cordatum</name>
    <dbReference type="NCBI Taxonomy" id="2364126"/>
    <lineage>
        <taxon>Eukaryota</taxon>
        <taxon>Sar</taxon>
        <taxon>Alveolata</taxon>
        <taxon>Dinophyceae</taxon>
        <taxon>Prorocentrales</taxon>
        <taxon>Prorocentraceae</taxon>
        <taxon>Prorocentrum</taxon>
    </lineage>
</organism>
<evidence type="ECO:0000313" key="3">
    <source>
        <dbReference type="EMBL" id="CAK0798932.1"/>
    </source>
</evidence>
<evidence type="ECO:0000313" key="4">
    <source>
        <dbReference type="Proteomes" id="UP001189429"/>
    </source>
</evidence>
<feature type="transmembrane region" description="Helical" evidence="2">
    <location>
        <begin position="56"/>
        <end position="81"/>
    </location>
</feature>
<name>A0ABN9Q002_9DINO</name>
<keyword evidence="4" id="KW-1185">Reference proteome</keyword>
<keyword evidence="2" id="KW-0472">Membrane</keyword>
<feature type="region of interest" description="Disordered" evidence="1">
    <location>
        <begin position="123"/>
        <end position="177"/>
    </location>
</feature>
<comment type="caution">
    <text evidence="3">The sequence shown here is derived from an EMBL/GenBank/DDBJ whole genome shotgun (WGS) entry which is preliminary data.</text>
</comment>
<reference evidence="3" key="1">
    <citation type="submission" date="2023-10" db="EMBL/GenBank/DDBJ databases">
        <authorList>
            <person name="Chen Y."/>
            <person name="Shah S."/>
            <person name="Dougan E. K."/>
            <person name="Thang M."/>
            <person name="Chan C."/>
        </authorList>
    </citation>
    <scope>NUCLEOTIDE SEQUENCE [LARGE SCALE GENOMIC DNA]</scope>
</reference>
<proteinExistence type="predicted"/>
<feature type="compositionally biased region" description="Low complexity" evidence="1">
    <location>
        <begin position="300"/>
        <end position="311"/>
    </location>
</feature>
<keyword evidence="2" id="KW-0812">Transmembrane</keyword>
<sequence length="327" mass="35756">ASQSSQKRSTRSLYRNAVRGAEFHADVKSSDVDTSRHKSCSLRWGMGRTVIIHDMCAYACTSLSLSFFLSLSLSFSFSSFIRPLANSQERQPCSCGNTSFALGARFCDKCGALLPTGLEELAAESRSGSKPSPLDRATSSVSTTLPSLLNSPRKQRIAPQNRSLASRSETWMTTSWRSDVSQESWTSRLLSDSLEAPSVLPRGSEDEPEETQAPLHGKGRRASTAGCLPKLKLVNEESHGEPQVEFEIGSRPPQAREHVGMSEASIDRLRPRTVGDFLAHPGKKARRKGPAAVPDYTAQSSLLTSSRWSSSAQKQPSPRTGQRMRAR</sequence>
<feature type="region of interest" description="Disordered" evidence="1">
    <location>
        <begin position="196"/>
        <end position="327"/>
    </location>
</feature>
<feature type="non-terminal residue" evidence="3">
    <location>
        <position position="1"/>
    </location>
</feature>
<feature type="compositionally biased region" description="Low complexity" evidence="1">
    <location>
        <begin position="138"/>
        <end position="151"/>
    </location>
</feature>
<evidence type="ECO:0000256" key="1">
    <source>
        <dbReference type="SAM" id="MobiDB-lite"/>
    </source>
</evidence>
<feature type="compositionally biased region" description="Polar residues" evidence="1">
    <location>
        <begin position="158"/>
        <end position="177"/>
    </location>
</feature>
<dbReference type="EMBL" id="CAUYUJ010002048">
    <property type="protein sequence ID" value="CAK0798932.1"/>
    <property type="molecule type" value="Genomic_DNA"/>
</dbReference>
<accession>A0ABN9Q002</accession>